<reference evidence="6 7" key="1">
    <citation type="submission" date="2020-04" db="EMBL/GenBank/DDBJ databases">
        <title>Plant Genome Project.</title>
        <authorList>
            <person name="Zhang R.-G."/>
        </authorList>
    </citation>
    <scope>NUCLEOTIDE SEQUENCE [LARGE SCALE GENOMIC DNA]</scope>
    <source>
        <strain evidence="6">YNK0</strain>
        <tissue evidence="6">Leaf</tissue>
    </source>
</reference>
<dbReference type="FunFam" id="3.80.10.10:FF:000041">
    <property type="entry name" value="LRR receptor-like serine/threonine-protein kinase ERECTA"/>
    <property type="match status" value="1"/>
</dbReference>
<evidence type="ECO:0000256" key="2">
    <source>
        <dbReference type="ARBA" id="ARBA00022729"/>
    </source>
</evidence>
<keyword evidence="1" id="KW-0433">Leucine-rich repeat</keyword>
<evidence type="ECO:0000256" key="1">
    <source>
        <dbReference type="ARBA" id="ARBA00022614"/>
    </source>
</evidence>
<feature type="compositionally biased region" description="Pro residues" evidence="5">
    <location>
        <begin position="241"/>
        <end position="258"/>
    </location>
</feature>
<evidence type="ECO:0000256" key="3">
    <source>
        <dbReference type="ARBA" id="ARBA00022737"/>
    </source>
</evidence>
<dbReference type="SUPFAM" id="SSF52058">
    <property type="entry name" value="L domain-like"/>
    <property type="match status" value="1"/>
</dbReference>
<evidence type="ECO:0000313" key="7">
    <source>
        <dbReference type="Proteomes" id="UP000655225"/>
    </source>
</evidence>
<dbReference type="InterPro" id="IPR032675">
    <property type="entry name" value="LRR_dom_sf"/>
</dbReference>
<dbReference type="PANTHER" id="PTHR48006">
    <property type="entry name" value="LEUCINE-RICH REPEAT-CONTAINING PROTEIN DDB_G0281931-RELATED"/>
    <property type="match status" value="1"/>
</dbReference>
<dbReference type="InterPro" id="IPR001611">
    <property type="entry name" value="Leu-rich_rpt"/>
</dbReference>
<organism evidence="6 7">
    <name type="scientific">Tetracentron sinense</name>
    <name type="common">Spur-leaf</name>
    <dbReference type="NCBI Taxonomy" id="13715"/>
    <lineage>
        <taxon>Eukaryota</taxon>
        <taxon>Viridiplantae</taxon>
        <taxon>Streptophyta</taxon>
        <taxon>Embryophyta</taxon>
        <taxon>Tracheophyta</taxon>
        <taxon>Spermatophyta</taxon>
        <taxon>Magnoliopsida</taxon>
        <taxon>Trochodendrales</taxon>
        <taxon>Trochodendraceae</taxon>
        <taxon>Tetracentron</taxon>
    </lineage>
</organism>
<keyword evidence="2" id="KW-0732">Signal</keyword>
<gene>
    <name evidence="6" type="ORF">HHK36_004738</name>
</gene>
<keyword evidence="7" id="KW-1185">Reference proteome</keyword>
<evidence type="ECO:0000256" key="4">
    <source>
        <dbReference type="ARBA" id="ARBA00023180"/>
    </source>
</evidence>
<proteinExistence type="predicted"/>
<dbReference type="PANTHER" id="PTHR48006:SF34">
    <property type="entry name" value="OS08G0203700 PROTEIN"/>
    <property type="match status" value="1"/>
</dbReference>
<evidence type="ECO:0000256" key="5">
    <source>
        <dbReference type="SAM" id="MobiDB-lite"/>
    </source>
</evidence>
<evidence type="ECO:0000313" key="6">
    <source>
        <dbReference type="EMBL" id="KAF8408675.1"/>
    </source>
</evidence>
<sequence>MSPTIGSLLQLDQRACLASVLGDKVLNVNILGISLENGMSRDILQDIIEMAELRWAFGSNNFSGSLPPELGNLVKLEQIYIDSARVSGEIPSTFAKLQNMQTLSASDNLFTGKIPDFIGNWTKLSTLRLQGNSFEGPIPSSFSTLTSMNDLRISELSNVSSSLDFIQNMKNLSSLVLRNSIISGIIPSDIGEYQSLQTLKFSFMGDTRFTMSKGETTRSEAVGLEEVPLGEELEVQGREQPPLPAGPSPILPEAPAEPPSAAVGDTRDDAVSVEVVEA</sequence>
<accession>A0A834ZN53</accession>
<dbReference type="Gene3D" id="3.80.10.10">
    <property type="entry name" value="Ribonuclease Inhibitor"/>
    <property type="match status" value="1"/>
</dbReference>
<name>A0A834ZN53_TETSI</name>
<protein>
    <submittedName>
        <fullName evidence="6">Uncharacterized protein</fullName>
    </submittedName>
</protein>
<dbReference type="Proteomes" id="UP000655225">
    <property type="component" value="Unassembled WGS sequence"/>
</dbReference>
<comment type="caution">
    <text evidence="6">The sequence shown here is derived from an EMBL/GenBank/DDBJ whole genome shotgun (WGS) entry which is preliminary data.</text>
</comment>
<feature type="region of interest" description="Disordered" evidence="5">
    <location>
        <begin position="235"/>
        <end position="267"/>
    </location>
</feature>
<keyword evidence="4" id="KW-0325">Glycoprotein</keyword>
<dbReference type="AlphaFoldDB" id="A0A834ZN53"/>
<dbReference type="OrthoDB" id="676979at2759"/>
<keyword evidence="3" id="KW-0677">Repeat</keyword>
<dbReference type="EMBL" id="JABCRI010000003">
    <property type="protein sequence ID" value="KAF8408675.1"/>
    <property type="molecule type" value="Genomic_DNA"/>
</dbReference>
<dbReference type="InterPro" id="IPR051824">
    <property type="entry name" value="LRR_Rcpt-Like_S/T_Kinase"/>
</dbReference>
<dbReference type="Pfam" id="PF00560">
    <property type="entry name" value="LRR_1"/>
    <property type="match status" value="2"/>
</dbReference>
<dbReference type="GO" id="GO:0005886">
    <property type="term" value="C:plasma membrane"/>
    <property type="evidence" value="ECO:0007669"/>
    <property type="project" value="TreeGrafter"/>
</dbReference>